<organism evidence="4 5">
    <name type="scientific">Carpinus fangiana</name>
    <dbReference type="NCBI Taxonomy" id="176857"/>
    <lineage>
        <taxon>Eukaryota</taxon>
        <taxon>Viridiplantae</taxon>
        <taxon>Streptophyta</taxon>
        <taxon>Embryophyta</taxon>
        <taxon>Tracheophyta</taxon>
        <taxon>Spermatophyta</taxon>
        <taxon>Magnoliopsida</taxon>
        <taxon>eudicotyledons</taxon>
        <taxon>Gunneridae</taxon>
        <taxon>Pentapetalae</taxon>
        <taxon>rosids</taxon>
        <taxon>fabids</taxon>
        <taxon>Fagales</taxon>
        <taxon>Betulaceae</taxon>
        <taxon>Carpinus</taxon>
    </lineage>
</organism>
<dbReference type="Proteomes" id="UP000327013">
    <property type="component" value="Chromosome 2"/>
</dbReference>
<feature type="region of interest" description="Disordered" evidence="1">
    <location>
        <begin position="17"/>
        <end position="63"/>
    </location>
</feature>
<protein>
    <recommendedName>
        <fullName evidence="3">PORR domain-containing protein</fullName>
    </recommendedName>
</protein>
<feature type="domain" description="PORR" evidence="3">
    <location>
        <begin position="340"/>
        <end position="383"/>
    </location>
</feature>
<proteinExistence type="predicted"/>
<dbReference type="EMBL" id="CM017322">
    <property type="protein sequence ID" value="KAE8007950.1"/>
    <property type="molecule type" value="Genomic_DNA"/>
</dbReference>
<dbReference type="OrthoDB" id="1892230at2759"/>
<dbReference type="InterPro" id="IPR045040">
    <property type="entry name" value="PORR_fam"/>
</dbReference>
<feature type="region of interest" description="Disordered" evidence="1">
    <location>
        <begin position="388"/>
        <end position="412"/>
    </location>
</feature>
<keyword evidence="2" id="KW-0812">Transmembrane</keyword>
<evidence type="ECO:0000313" key="4">
    <source>
        <dbReference type="EMBL" id="KAE8007950.1"/>
    </source>
</evidence>
<feature type="transmembrane region" description="Helical" evidence="2">
    <location>
        <begin position="318"/>
        <end position="341"/>
    </location>
</feature>
<dbReference type="Pfam" id="PF11955">
    <property type="entry name" value="PORR"/>
    <property type="match status" value="2"/>
</dbReference>
<reference evidence="4 5" key="1">
    <citation type="submission" date="2019-06" db="EMBL/GenBank/DDBJ databases">
        <title>A chromosomal-level reference genome of Carpinus fangiana (Coryloideae, Betulaceae).</title>
        <authorList>
            <person name="Yang X."/>
            <person name="Wang Z."/>
            <person name="Zhang L."/>
            <person name="Hao G."/>
            <person name="Liu J."/>
            <person name="Yang Y."/>
        </authorList>
    </citation>
    <scope>NUCLEOTIDE SEQUENCE [LARGE SCALE GENOMIC DNA]</scope>
    <source>
        <strain evidence="4">Cfa_2016G</strain>
        <tissue evidence="4">Leaf</tissue>
    </source>
</reference>
<dbReference type="GO" id="GO:0003723">
    <property type="term" value="F:RNA binding"/>
    <property type="evidence" value="ECO:0007669"/>
    <property type="project" value="InterPro"/>
</dbReference>
<sequence length="412" mass="47778">MFVIAILGSPDLAFNVNEPDSAPSYRPKADPSSDRGSMNLPQPQYRVGTPIGSPTPPQPTHTPDQVQKIISFDWIIVDLDFAVEREKDLKQAISLKNHILSTYKFSLKYHSLFTQFHPSPHLPPLLTLTRQALALHKEESTIHTSTSHRNDAVRRLAKLLMLTGAYRLPLYVIERLKWDMGLPHNYFLTLLAGFPKYFHVCEMRDELGGEQVLALELVSWRKELAVSELERRAWNGGDFGRKRWVRIAFPMCLMKGFELEKKVRDWVEQWQYLPYISPTRTRFICPPVAIRRRSGRWRCFTSCCGGRCRRRQRGTMCFVWGSTWGLGGGLGRLWFIIRVFFYLSYKIRTQTVVLREAYRKDFLVEKHPLMGMRHRYIHLMNKVPKRGKQAALSTNGNGRKKKGNVSDMINRG</sequence>
<evidence type="ECO:0000256" key="1">
    <source>
        <dbReference type="SAM" id="MobiDB-lite"/>
    </source>
</evidence>
<keyword evidence="2" id="KW-0472">Membrane</keyword>
<evidence type="ECO:0000256" key="2">
    <source>
        <dbReference type="SAM" id="Phobius"/>
    </source>
</evidence>
<keyword evidence="2" id="KW-1133">Transmembrane helix</keyword>
<dbReference type="InterPro" id="IPR021099">
    <property type="entry name" value="PORR_domain"/>
</dbReference>
<feature type="domain" description="PORR" evidence="3">
    <location>
        <begin position="104"/>
        <end position="278"/>
    </location>
</feature>
<evidence type="ECO:0000259" key="3">
    <source>
        <dbReference type="Pfam" id="PF11955"/>
    </source>
</evidence>
<gene>
    <name evidence="4" type="ORF">FH972_004504</name>
</gene>
<dbReference type="PANTHER" id="PTHR31476:SF19">
    <property type="entry name" value="UBIQUITIN CARBOXYL-TERMINAL HYDROLASE FAMILY PROTEIN"/>
    <property type="match status" value="1"/>
</dbReference>
<evidence type="ECO:0000313" key="5">
    <source>
        <dbReference type="Proteomes" id="UP000327013"/>
    </source>
</evidence>
<name>A0A5N6QNU1_9ROSI</name>
<dbReference type="AlphaFoldDB" id="A0A5N6QNU1"/>
<dbReference type="PANTHER" id="PTHR31476">
    <property type="entry name" value="PROTEIN WHAT'S THIS FACTOR 1 HOMOLOG, CHLOROPLASTIC"/>
    <property type="match status" value="1"/>
</dbReference>
<accession>A0A5N6QNU1</accession>
<keyword evidence="5" id="KW-1185">Reference proteome</keyword>